<keyword evidence="3" id="KW-1185">Reference proteome</keyword>
<protein>
    <submittedName>
        <fullName evidence="2">Uncharacterized protein</fullName>
    </submittedName>
</protein>
<feature type="compositionally biased region" description="Basic residues" evidence="1">
    <location>
        <begin position="128"/>
        <end position="137"/>
    </location>
</feature>
<feature type="compositionally biased region" description="Basic and acidic residues" evidence="1">
    <location>
        <begin position="116"/>
        <end position="127"/>
    </location>
</feature>
<sequence>MGVKKMQKEIVRLIAEGLREVTKNKKLSMEYDHYEILLVKEYGVCLVGWPEGVRFLNPHKLHASDVIKLYNNIHQKVCRWKKLDGREFHEAKKEIELKLKRGELTEPERHRRGKKRQVEDNGDDRGGKKAKKGRTWLKGKESGKLPDEEMENSDKPHPLPRPRPVPRLILKVLEGFRVIGRTVLSDIDNDNDEGQSSTDKTSRPAIDSANPVNDQLDPYQSDSGNNDIEEERDELDDSEDFFDQAPDYEDDTNIDYDHYVSGRDDAADVLDNDSWY</sequence>
<name>A0ABQ8PYH8_9AGAR</name>
<feature type="compositionally biased region" description="Acidic residues" evidence="1">
    <location>
        <begin position="267"/>
        <end position="276"/>
    </location>
</feature>
<comment type="caution">
    <text evidence="2">The sequence shown here is derived from an EMBL/GenBank/DDBJ whole genome shotgun (WGS) entry which is preliminary data.</text>
</comment>
<reference evidence="2" key="1">
    <citation type="submission" date="2022-08" db="EMBL/GenBank/DDBJ databases">
        <authorList>
            <consortium name="DOE Joint Genome Institute"/>
            <person name="Min B."/>
            <person name="Riley R."/>
            <person name="Sierra-Patev S."/>
            <person name="Naranjo-Ortiz M."/>
            <person name="Looney B."/>
            <person name="Konkel Z."/>
            <person name="Slot J.C."/>
            <person name="Sakamoto Y."/>
            <person name="Steenwyk J.L."/>
            <person name="Rokas A."/>
            <person name="Carro J."/>
            <person name="Camarero S."/>
            <person name="Ferreira P."/>
            <person name="Molpeceres G."/>
            <person name="Ruiz-Duenas F.J."/>
            <person name="Serrano A."/>
            <person name="Henrissat B."/>
            <person name="Drula E."/>
            <person name="Hughes K.W."/>
            <person name="Mata J.L."/>
            <person name="Ishikawa N.K."/>
            <person name="Vargas-Isla R."/>
            <person name="Ushijima S."/>
            <person name="Smith C.A."/>
            <person name="Ahrendt S."/>
            <person name="Andreopoulos W."/>
            <person name="He G."/>
            <person name="Labutti K."/>
            <person name="Lipzen A."/>
            <person name="Ng V."/>
            <person name="Sandor L."/>
            <person name="Barry K."/>
            <person name="Martinez A.T."/>
            <person name="Xiao Y."/>
            <person name="Gibbons J.G."/>
            <person name="Terashima K."/>
            <person name="Hibbett D.S."/>
            <person name="Grigoriev I.V."/>
        </authorList>
    </citation>
    <scope>NUCLEOTIDE SEQUENCE</scope>
    <source>
        <strain evidence="2">TFB10827</strain>
    </source>
</reference>
<evidence type="ECO:0000256" key="1">
    <source>
        <dbReference type="SAM" id="MobiDB-lite"/>
    </source>
</evidence>
<feature type="compositionally biased region" description="Basic and acidic residues" evidence="1">
    <location>
        <begin position="138"/>
        <end position="157"/>
    </location>
</feature>
<feature type="region of interest" description="Disordered" evidence="1">
    <location>
        <begin position="102"/>
        <end position="164"/>
    </location>
</feature>
<organism evidence="2 3">
    <name type="scientific">Lentinula boryana</name>
    <dbReference type="NCBI Taxonomy" id="40481"/>
    <lineage>
        <taxon>Eukaryota</taxon>
        <taxon>Fungi</taxon>
        <taxon>Dikarya</taxon>
        <taxon>Basidiomycota</taxon>
        <taxon>Agaricomycotina</taxon>
        <taxon>Agaricomycetes</taxon>
        <taxon>Agaricomycetidae</taxon>
        <taxon>Agaricales</taxon>
        <taxon>Marasmiineae</taxon>
        <taxon>Omphalotaceae</taxon>
        <taxon>Lentinula</taxon>
    </lineage>
</organism>
<accession>A0ABQ8PYH8</accession>
<evidence type="ECO:0000313" key="3">
    <source>
        <dbReference type="Proteomes" id="UP001163828"/>
    </source>
</evidence>
<dbReference type="EMBL" id="MU791073">
    <property type="protein sequence ID" value="KAJ3991322.1"/>
    <property type="molecule type" value="Genomic_DNA"/>
</dbReference>
<gene>
    <name evidence="2" type="ORF">F5050DRAFT_1812685</name>
</gene>
<feature type="compositionally biased region" description="Basic and acidic residues" evidence="1">
    <location>
        <begin position="255"/>
        <end position="266"/>
    </location>
</feature>
<dbReference type="Proteomes" id="UP001163828">
    <property type="component" value="Unassembled WGS sequence"/>
</dbReference>
<feature type="compositionally biased region" description="Polar residues" evidence="1">
    <location>
        <begin position="210"/>
        <end position="226"/>
    </location>
</feature>
<feature type="region of interest" description="Disordered" evidence="1">
    <location>
        <begin position="186"/>
        <end position="276"/>
    </location>
</feature>
<feature type="compositionally biased region" description="Acidic residues" evidence="1">
    <location>
        <begin position="227"/>
        <end position="254"/>
    </location>
</feature>
<proteinExistence type="predicted"/>
<evidence type="ECO:0000313" key="2">
    <source>
        <dbReference type="EMBL" id="KAJ3991322.1"/>
    </source>
</evidence>